<dbReference type="Proteomes" id="UP000630142">
    <property type="component" value="Unassembled WGS sequence"/>
</dbReference>
<sequence>MKKLIIGALGLSLLASSAAFAQEAATPPPPPPPAGTDVPPPPPVAPGPEARGPEGGDKASPRGDDRRGPPERGPKDEARGGPKGHDGPPPPPPSKAAEFRFKRGPLEVAVRCSELEPIKPCADAANQLMDKFAAMPEPGLMPDDRSAASVPLPGSETAPGTGGPAPAPKP</sequence>
<feature type="signal peptide" evidence="2">
    <location>
        <begin position="1"/>
        <end position="21"/>
    </location>
</feature>
<feature type="compositionally biased region" description="Pro residues" evidence="1">
    <location>
        <begin position="26"/>
        <end position="46"/>
    </location>
</feature>
<evidence type="ECO:0000256" key="1">
    <source>
        <dbReference type="SAM" id="MobiDB-lite"/>
    </source>
</evidence>
<dbReference type="AlphaFoldDB" id="A0A8J3GM47"/>
<evidence type="ECO:0000256" key="2">
    <source>
        <dbReference type="SAM" id="SignalP"/>
    </source>
</evidence>
<feature type="compositionally biased region" description="Basic and acidic residues" evidence="1">
    <location>
        <begin position="51"/>
        <end position="86"/>
    </location>
</feature>
<accession>A0A8J3GM47</accession>
<name>A0A8J3GM47_9HYPH</name>
<reference evidence="3" key="2">
    <citation type="submission" date="2020-09" db="EMBL/GenBank/DDBJ databases">
        <authorList>
            <person name="Sun Q."/>
            <person name="Kim S."/>
        </authorList>
    </citation>
    <scope>NUCLEOTIDE SEQUENCE</scope>
    <source>
        <strain evidence="3">KCTC 42249</strain>
    </source>
</reference>
<feature type="region of interest" description="Disordered" evidence="1">
    <location>
        <begin position="135"/>
        <end position="170"/>
    </location>
</feature>
<feature type="region of interest" description="Disordered" evidence="1">
    <location>
        <begin position="20"/>
        <end position="102"/>
    </location>
</feature>
<dbReference type="EMBL" id="BMZQ01000003">
    <property type="protein sequence ID" value="GHD20836.1"/>
    <property type="molecule type" value="Genomic_DNA"/>
</dbReference>
<proteinExistence type="predicted"/>
<keyword evidence="2" id="KW-0732">Signal</keyword>
<feature type="chain" id="PRO_5035314688" evidence="2">
    <location>
        <begin position="22"/>
        <end position="170"/>
    </location>
</feature>
<evidence type="ECO:0000313" key="4">
    <source>
        <dbReference type="Proteomes" id="UP000630142"/>
    </source>
</evidence>
<comment type="caution">
    <text evidence="3">The sequence shown here is derived from an EMBL/GenBank/DDBJ whole genome shotgun (WGS) entry which is preliminary data.</text>
</comment>
<protein>
    <submittedName>
        <fullName evidence="3">Uncharacterized protein</fullName>
    </submittedName>
</protein>
<evidence type="ECO:0000313" key="3">
    <source>
        <dbReference type="EMBL" id="GHD20836.1"/>
    </source>
</evidence>
<organism evidence="3 4">
    <name type="scientific">Tianweitania populi</name>
    <dbReference type="NCBI Taxonomy" id="1607949"/>
    <lineage>
        <taxon>Bacteria</taxon>
        <taxon>Pseudomonadati</taxon>
        <taxon>Pseudomonadota</taxon>
        <taxon>Alphaproteobacteria</taxon>
        <taxon>Hyphomicrobiales</taxon>
        <taxon>Phyllobacteriaceae</taxon>
        <taxon>Tianweitania</taxon>
    </lineage>
</organism>
<keyword evidence="4" id="KW-1185">Reference proteome</keyword>
<gene>
    <name evidence="3" type="ORF">GCM10016234_33720</name>
</gene>
<reference evidence="3" key="1">
    <citation type="journal article" date="2014" name="Int. J. Syst. Evol. Microbiol.">
        <title>Complete genome sequence of Corynebacterium casei LMG S-19264T (=DSM 44701T), isolated from a smear-ripened cheese.</title>
        <authorList>
            <consortium name="US DOE Joint Genome Institute (JGI-PGF)"/>
            <person name="Walter F."/>
            <person name="Albersmeier A."/>
            <person name="Kalinowski J."/>
            <person name="Ruckert C."/>
        </authorList>
    </citation>
    <scope>NUCLEOTIDE SEQUENCE</scope>
    <source>
        <strain evidence="3">KCTC 42249</strain>
    </source>
</reference>